<dbReference type="EMBL" id="JAZGQO010000003">
    <property type="protein sequence ID" value="KAK6188197.1"/>
    <property type="molecule type" value="Genomic_DNA"/>
</dbReference>
<evidence type="ECO:0000313" key="2">
    <source>
        <dbReference type="EMBL" id="KAK6188197.1"/>
    </source>
</evidence>
<proteinExistence type="predicted"/>
<comment type="caution">
    <text evidence="2">The sequence shown here is derived from an EMBL/GenBank/DDBJ whole genome shotgun (WGS) entry which is preliminary data.</text>
</comment>
<feature type="domain" description="SAM" evidence="1">
    <location>
        <begin position="24"/>
        <end position="87"/>
    </location>
</feature>
<dbReference type="Pfam" id="PF00536">
    <property type="entry name" value="SAM_1"/>
    <property type="match status" value="1"/>
</dbReference>
<evidence type="ECO:0000313" key="3">
    <source>
        <dbReference type="Proteomes" id="UP001347796"/>
    </source>
</evidence>
<reference evidence="2 3" key="1">
    <citation type="submission" date="2024-01" db="EMBL/GenBank/DDBJ databases">
        <title>The genome of the rayed Mediterranean limpet Patella caerulea (Linnaeus, 1758).</title>
        <authorList>
            <person name="Anh-Thu Weber A."/>
            <person name="Halstead-Nussloch G."/>
        </authorList>
    </citation>
    <scope>NUCLEOTIDE SEQUENCE [LARGE SCALE GENOMIC DNA]</scope>
    <source>
        <strain evidence="2">AATW-2023a</strain>
        <tissue evidence="2">Whole specimen</tissue>
    </source>
</reference>
<protein>
    <recommendedName>
        <fullName evidence="1">SAM domain-containing protein</fullName>
    </recommendedName>
</protein>
<keyword evidence="3" id="KW-1185">Reference proteome</keyword>
<dbReference type="SUPFAM" id="SSF47769">
    <property type="entry name" value="SAM/Pointed domain"/>
    <property type="match status" value="1"/>
</dbReference>
<dbReference type="PROSITE" id="PS50105">
    <property type="entry name" value="SAM_DOMAIN"/>
    <property type="match status" value="1"/>
</dbReference>
<dbReference type="Proteomes" id="UP001347796">
    <property type="component" value="Unassembled WGS sequence"/>
</dbReference>
<evidence type="ECO:0000259" key="1">
    <source>
        <dbReference type="PROSITE" id="PS50105"/>
    </source>
</evidence>
<gene>
    <name evidence="2" type="ORF">SNE40_004429</name>
</gene>
<dbReference type="AlphaFoldDB" id="A0AAN8K312"/>
<accession>A0AAN8K312</accession>
<sequence length="156" mass="17963">MTSSASSHVFEDLRDERVPPALYWTGEQVSAWIEELGFPQYKPCFTTNCIDGRRLITLQASRLPEIGITDYEHIMTISNSVRELLELEEPFWNRSISLPPRNEIGMYLEKKSVRGKIIDNMSFQKFLLTVQSRNPKWQPPLSNQCAIIAHNVPAIK</sequence>
<organism evidence="2 3">
    <name type="scientific">Patella caerulea</name>
    <name type="common">Rayed Mediterranean limpet</name>
    <dbReference type="NCBI Taxonomy" id="87958"/>
    <lineage>
        <taxon>Eukaryota</taxon>
        <taxon>Metazoa</taxon>
        <taxon>Spiralia</taxon>
        <taxon>Lophotrochozoa</taxon>
        <taxon>Mollusca</taxon>
        <taxon>Gastropoda</taxon>
        <taxon>Patellogastropoda</taxon>
        <taxon>Patelloidea</taxon>
        <taxon>Patellidae</taxon>
        <taxon>Patella</taxon>
    </lineage>
</organism>
<dbReference type="InterPro" id="IPR013761">
    <property type="entry name" value="SAM/pointed_sf"/>
</dbReference>
<dbReference type="PANTHER" id="PTHR46829">
    <property type="entry name" value="STERILE ALPHA MOTIF DOMAIN-CONTAINING PROTEIN 15"/>
    <property type="match status" value="1"/>
</dbReference>
<dbReference type="Gene3D" id="1.10.150.50">
    <property type="entry name" value="Transcription Factor, Ets-1"/>
    <property type="match status" value="1"/>
</dbReference>
<dbReference type="SMART" id="SM00454">
    <property type="entry name" value="SAM"/>
    <property type="match status" value="1"/>
</dbReference>
<dbReference type="InterPro" id="IPR001660">
    <property type="entry name" value="SAM"/>
</dbReference>
<name>A0AAN8K312_PATCE</name>
<dbReference type="PANTHER" id="PTHR46829:SF1">
    <property type="entry name" value="STERILE ALPHA MOTIF DOMAIN-CONTAINING PROTEIN 15"/>
    <property type="match status" value="1"/>
</dbReference>